<keyword evidence="2" id="KW-0605">Phycobilisome</keyword>
<keyword evidence="7" id="KW-1185">Reference proteome</keyword>
<keyword evidence="2" id="KW-0042">Antenna complex</keyword>
<keyword evidence="3" id="KW-0793">Thylakoid</keyword>
<dbReference type="RefSeq" id="WP_031457250.1">
    <property type="nucleotide sequence ID" value="NZ_CAIJDO010000348.1"/>
</dbReference>
<accession>A0A6V6ZE60</accession>
<dbReference type="PROSITE" id="PS51441">
    <property type="entry name" value="CPCD_LIKE"/>
    <property type="match status" value="1"/>
</dbReference>
<evidence type="ECO:0000313" key="7">
    <source>
        <dbReference type="Proteomes" id="UP000556700"/>
    </source>
</evidence>
<comment type="subcellular location">
    <subcellularLocation>
        <location evidence="1">Cellular thylakoid membrane</location>
        <topology evidence="1">Peripheral membrane protein</topology>
        <orientation evidence="1">Cytoplasmic side</orientation>
    </subcellularLocation>
</comment>
<evidence type="ECO:0000256" key="3">
    <source>
        <dbReference type="ARBA" id="ARBA00023078"/>
    </source>
</evidence>
<dbReference type="AlphaFoldDB" id="A0A6V6ZE60"/>
<proteinExistence type="predicted"/>
<evidence type="ECO:0000313" key="6">
    <source>
        <dbReference type="EMBL" id="CAD0009949.1"/>
    </source>
</evidence>
<reference evidence="6 7" key="1">
    <citation type="submission" date="2020-06" db="EMBL/GenBank/DDBJ databases">
        <authorList>
            <person name="Criscuolo A."/>
        </authorList>
    </citation>
    <scope>NUCLEOTIDE SEQUENCE [LARGE SCALE GENOMIC DNA]</scope>
    <source>
        <strain evidence="7">CIP 110025</strain>
    </source>
</reference>
<comment type="caution">
    <text evidence="6">The sequence shown here is derived from an EMBL/GenBank/DDBJ whole genome shotgun (WGS) entry which is preliminary data.</text>
</comment>
<evidence type="ECO:0000256" key="1">
    <source>
        <dbReference type="ARBA" id="ARBA00004445"/>
    </source>
</evidence>
<dbReference type="Proteomes" id="UP000556700">
    <property type="component" value="Unassembled WGS sequence"/>
</dbReference>
<sequence length="313" mass="37046">MVKYCLIFEFLIYSLSSFGQDYEFKEPKNFKIEYGLLDSYSKNSRKLGDTISVSYFDNVGNRIKTIHKSGGRIESISSFKYDNSGNKIEYKDYGRQIYYTVTDSKTGKYIERCKWDSTEVVMIKKYQYQNGLLKRSDDYSSGTKLTYSILYDYDLQKRVIKERSMSYPDDNILAYFKPNSTDIDSNHQKPIKMETYTKLCSYTKNLRICTYSDSSGIKTRDTTIFRNGLIAKSIAYNLKGRSLKQELYKYNSSKQLIEYSVNDTGIGFYGEEFDMIIANRFKYEYDNDGFLICEYHYDKDKLLQKYYYKRIKK</sequence>
<evidence type="ECO:0000259" key="5">
    <source>
        <dbReference type="PROSITE" id="PS51441"/>
    </source>
</evidence>
<dbReference type="InterPro" id="IPR008213">
    <property type="entry name" value="CpcD-like_dom"/>
</dbReference>
<keyword evidence="4" id="KW-0472">Membrane</keyword>
<evidence type="ECO:0000256" key="2">
    <source>
        <dbReference type="ARBA" id="ARBA00022738"/>
    </source>
</evidence>
<organism evidence="6 7">
    <name type="scientific">Flavobacterium chungangense</name>
    <dbReference type="NCBI Taxonomy" id="554283"/>
    <lineage>
        <taxon>Bacteria</taxon>
        <taxon>Pseudomonadati</taxon>
        <taxon>Bacteroidota</taxon>
        <taxon>Flavobacteriia</taxon>
        <taxon>Flavobacteriales</taxon>
        <taxon>Flavobacteriaceae</taxon>
        <taxon>Flavobacterium</taxon>
    </lineage>
</organism>
<dbReference type="GO" id="GO:0030089">
    <property type="term" value="C:phycobilisome"/>
    <property type="evidence" value="ECO:0007669"/>
    <property type="project" value="UniProtKB-KW"/>
</dbReference>
<protein>
    <recommendedName>
        <fullName evidence="5">CpcD-like domain-containing protein</fullName>
    </recommendedName>
</protein>
<name>A0A6V6ZE60_9FLAO</name>
<evidence type="ECO:0000256" key="4">
    <source>
        <dbReference type="ARBA" id="ARBA00023136"/>
    </source>
</evidence>
<dbReference type="GO" id="GO:0031676">
    <property type="term" value="C:plasma membrane-derived thylakoid membrane"/>
    <property type="evidence" value="ECO:0007669"/>
    <property type="project" value="UniProtKB-SubCell"/>
</dbReference>
<dbReference type="EMBL" id="CAIJDO010000348">
    <property type="protein sequence ID" value="CAD0009949.1"/>
    <property type="molecule type" value="Genomic_DNA"/>
</dbReference>
<feature type="domain" description="CpcD-like" evidence="5">
    <location>
        <begin position="27"/>
        <end position="79"/>
    </location>
</feature>
<gene>
    <name evidence="6" type="ORF">FLACHUCJ7_04589</name>
</gene>